<reference evidence="15" key="3">
    <citation type="journal article" date="2020" name="Cell Host Microbe">
        <title>Functional and Genomic Variation between Human-Derived Isolates of Lachnospiraceae Reveals Inter- and Intra-Species Diversity.</title>
        <authorList>
            <person name="Sorbara M.T."/>
            <person name="Littmann E.R."/>
            <person name="Fontana E."/>
            <person name="Moody T.U."/>
            <person name="Kohout C.E."/>
            <person name="Gjonbalaj M."/>
            <person name="Eaton V."/>
            <person name="Seok R."/>
            <person name="Leiner I.M."/>
            <person name="Pamer E.G."/>
        </authorList>
    </citation>
    <scope>NUCLEOTIDE SEQUENCE</scope>
    <source>
        <strain evidence="17">MSK.11.9</strain>
        <strain evidence="16">MSK.15.32</strain>
        <strain evidence="15">MSK.22.53</strain>
    </source>
</reference>
<evidence type="ECO:0000313" key="10">
    <source>
        <dbReference type="EMBL" id="MCZ0666102.1"/>
    </source>
</evidence>
<feature type="transmembrane region" description="Helical" evidence="6">
    <location>
        <begin position="105"/>
        <end position="124"/>
    </location>
</feature>
<dbReference type="Proteomes" id="UP000283992">
    <property type="component" value="Unassembled WGS sequence"/>
</dbReference>
<reference evidence="12" key="8">
    <citation type="submission" date="2022-12" db="EMBL/GenBank/DDBJ databases">
        <title>Genome of R. gnavus strain RSHDN_123.</title>
        <authorList>
            <person name="Abdugheni R."/>
        </authorList>
    </citation>
    <scope>NUCLEOTIDE SEQUENCE</scope>
    <source>
        <strain evidence="12">RSHDN_123</strain>
    </source>
</reference>
<evidence type="ECO:0000313" key="30">
    <source>
        <dbReference type="Proteomes" id="UP000235093"/>
    </source>
</evidence>
<dbReference type="EMBL" id="JAAIRM010000004">
    <property type="protein sequence ID" value="NSI18479.1"/>
    <property type="molecule type" value="Genomic_DNA"/>
</dbReference>
<dbReference type="GO" id="GO:0005886">
    <property type="term" value="C:plasma membrane"/>
    <property type="evidence" value="ECO:0007669"/>
    <property type="project" value="TreeGrafter"/>
</dbReference>
<dbReference type="Proteomes" id="UP001296581">
    <property type="component" value="Unassembled WGS sequence"/>
</dbReference>
<dbReference type="Proteomes" id="UP001297422">
    <property type="component" value="Unassembled WGS sequence"/>
</dbReference>
<evidence type="ECO:0000313" key="8">
    <source>
        <dbReference type="EMBL" id="MCB5493000.1"/>
    </source>
</evidence>
<evidence type="ECO:0000313" key="29">
    <source>
        <dbReference type="Proteomes" id="UP000234891"/>
    </source>
</evidence>
<evidence type="ECO:0000256" key="2">
    <source>
        <dbReference type="ARBA" id="ARBA00009399"/>
    </source>
</evidence>
<evidence type="ECO:0000313" key="14">
    <source>
        <dbReference type="EMBL" id="MDE1203046.1"/>
    </source>
</evidence>
<organism evidence="24 33">
    <name type="scientific">Mediterraneibacter gnavus</name>
    <name type="common">Ruminococcus gnavus</name>
    <dbReference type="NCBI Taxonomy" id="33038"/>
    <lineage>
        <taxon>Bacteria</taxon>
        <taxon>Bacillati</taxon>
        <taxon>Bacillota</taxon>
        <taxon>Clostridia</taxon>
        <taxon>Lachnospirales</taxon>
        <taxon>Lachnospiraceae</taxon>
        <taxon>Mediterraneibacter</taxon>
    </lineage>
</organism>
<reference evidence="8" key="5">
    <citation type="submission" date="2021-10" db="EMBL/GenBank/DDBJ databases">
        <title>Collection of gut derived symbiotic bacterial strains cultured from healthy donors.</title>
        <authorList>
            <person name="Lin H."/>
            <person name="Littmann E."/>
            <person name="Claire K."/>
            <person name="Pamer E."/>
        </authorList>
    </citation>
    <scope>NUCLEOTIDE SEQUENCE</scope>
    <source>
        <strain evidence="9">MSK.23.18</strain>
        <strain evidence="8">MSK.23.4</strain>
    </source>
</reference>
<dbReference type="Proteomes" id="UP001148455">
    <property type="component" value="Unassembled WGS sequence"/>
</dbReference>
<dbReference type="PANTHER" id="PTHR38459:SF1">
    <property type="entry name" value="PROPHAGE BACTOPRENOL-LINKED GLUCOSE TRANSLOCASE HOMOLOG"/>
    <property type="match status" value="1"/>
</dbReference>
<dbReference type="AlphaFoldDB" id="A0A2N5P2T2"/>
<dbReference type="GO" id="GO:0000271">
    <property type="term" value="P:polysaccharide biosynthetic process"/>
    <property type="evidence" value="ECO:0007669"/>
    <property type="project" value="InterPro"/>
</dbReference>
<dbReference type="Proteomes" id="UP001297370">
    <property type="component" value="Unassembled WGS sequence"/>
</dbReference>
<evidence type="ECO:0000313" key="13">
    <source>
        <dbReference type="EMBL" id="MDB8738862.1"/>
    </source>
</evidence>
<evidence type="ECO:0000313" key="20">
    <source>
        <dbReference type="EMBL" id="PLT77116.1"/>
    </source>
</evidence>
<dbReference type="Proteomes" id="UP000286137">
    <property type="component" value="Unassembled WGS sequence"/>
</dbReference>
<dbReference type="Proteomes" id="UP000284472">
    <property type="component" value="Unassembled WGS sequence"/>
</dbReference>
<evidence type="ECO:0000313" key="31">
    <source>
        <dbReference type="Proteomes" id="UP000283834"/>
    </source>
</evidence>
<dbReference type="EMBL" id="JAJBNC010000005">
    <property type="protein sequence ID" value="MCB5493000.1"/>
    <property type="molecule type" value="Genomic_DNA"/>
</dbReference>
<evidence type="ECO:0000259" key="7">
    <source>
        <dbReference type="Pfam" id="PF04138"/>
    </source>
</evidence>
<evidence type="ECO:0000256" key="1">
    <source>
        <dbReference type="ARBA" id="ARBA00004141"/>
    </source>
</evidence>
<evidence type="ECO:0000256" key="5">
    <source>
        <dbReference type="ARBA" id="ARBA00023136"/>
    </source>
</evidence>
<reference evidence="27 28" key="1">
    <citation type="journal article" date="2017" name="Genome Med.">
        <title>A novel Ruminococcus gnavus clade enriched in inflammatory bowel disease patients.</title>
        <authorList>
            <person name="Hall A.B."/>
            <person name="Yassour M."/>
            <person name="Sauk J."/>
            <person name="Garner A."/>
            <person name="Jiang X."/>
            <person name="Arthur T."/>
            <person name="Lagoudas G.K."/>
            <person name="Vatanen T."/>
            <person name="Fornelos N."/>
            <person name="Wilson R."/>
            <person name="Bertha M."/>
            <person name="Cohen M."/>
            <person name="Garber J."/>
            <person name="Khalili H."/>
            <person name="Gevers D."/>
            <person name="Ananthakrishnan A.N."/>
            <person name="Kugathasan S."/>
            <person name="Lander E.S."/>
            <person name="Blainey P."/>
            <person name="Vlamakis H."/>
            <person name="Xavier R.J."/>
            <person name="Huttenhower C."/>
        </authorList>
    </citation>
    <scope>NUCLEOTIDE SEQUENCE [LARGE SCALE GENOMIC DNA]</scope>
    <source>
        <strain evidence="18 28">RJX1118</strain>
        <strain evidence="19 29">RJX1124</strain>
        <strain evidence="20 30">RJX1125</strain>
        <strain evidence="21 27">RJX1128</strain>
    </source>
</reference>
<evidence type="ECO:0000256" key="4">
    <source>
        <dbReference type="ARBA" id="ARBA00022989"/>
    </source>
</evidence>
<dbReference type="EMBL" id="QRLN01000003">
    <property type="protein sequence ID" value="RHJ15181.1"/>
    <property type="molecule type" value="Genomic_DNA"/>
</dbReference>
<evidence type="ECO:0000256" key="3">
    <source>
        <dbReference type="ARBA" id="ARBA00022692"/>
    </source>
</evidence>
<evidence type="ECO:0000313" key="15">
    <source>
        <dbReference type="EMBL" id="NSI18479.1"/>
    </source>
</evidence>
<dbReference type="InterPro" id="IPR051401">
    <property type="entry name" value="GtrA_CellWall_Glycosyl"/>
</dbReference>
<evidence type="ECO:0000313" key="34">
    <source>
        <dbReference type="Proteomes" id="UP000285697"/>
    </source>
</evidence>
<evidence type="ECO:0000313" key="22">
    <source>
        <dbReference type="EMBL" id="RGQ66782.1"/>
    </source>
</evidence>
<keyword evidence="3 6" id="KW-0812">Transmembrane</keyword>
<evidence type="ECO:0000313" key="25">
    <source>
        <dbReference type="EMBL" id="RHG22510.1"/>
    </source>
</evidence>
<feature type="transmembrane region" description="Helical" evidence="6">
    <location>
        <begin position="78"/>
        <end position="99"/>
    </location>
</feature>
<evidence type="ECO:0000256" key="6">
    <source>
        <dbReference type="SAM" id="Phobius"/>
    </source>
</evidence>
<dbReference type="EMBL" id="JAPZEG010000005">
    <property type="protein sequence ID" value="MDE1203046.1"/>
    <property type="molecule type" value="Genomic_DNA"/>
</dbReference>
<dbReference type="EMBL" id="QRIA01000001">
    <property type="protein sequence ID" value="RHG22510.1"/>
    <property type="molecule type" value="Genomic_DNA"/>
</dbReference>
<dbReference type="Proteomes" id="UP000235093">
    <property type="component" value="Unassembled WGS sequence"/>
</dbReference>
<evidence type="ECO:0000313" key="26">
    <source>
        <dbReference type="EMBL" id="RHJ15181.1"/>
    </source>
</evidence>
<reference evidence="13" key="9">
    <citation type="submission" date="2023-01" db="EMBL/GenBank/DDBJ databases">
        <title>Human gut microbiome strain richness.</title>
        <authorList>
            <person name="Chen-Liaw A."/>
        </authorList>
    </citation>
    <scope>NUCLEOTIDE SEQUENCE</scope>
    <source>
        <strain evidence="13">1001217st1_A9_1001217B_191108</strain>
    </source>
</reference>
<dbReference type="Proteomes" id="UP000283834">
    <property type="component" value="Unassembled WGS sequence"/>
</dbReference>
<comment type="similarity">
    <text evidence="2">Belongs to the GtrA family.</text>
</comment>
<dbReference type="EMBL" id="JAAIRV010000006">
    <property type="protein sequence ID" value="NSI57788.1"/>
    <property type="molecule type" value="Genomic_DNA"/>
</dbReference>
<accession>A0A2N5P2T2</accession>
<evidence type="ECO:0000313" key="24">
    <source>
        <dbReference type="EMBL" id="RHD09259.1"/>
    </source>
</evidence>
<name>A0A2N5P2T2_MEDGN</name>
<protein>
    <submittedName>
        <fullName evidence="24">GtrA family protein</fullName>
    </submittedName>
</protein>
<evidence type="ECO:0000313" key="12">
    <source>
        <dbReference type="EMBL" id="MCZ7693290.1"/>
    </source>
</evidence>
<keyword evidence="5 6" id="KW-0472">Membrane</keyword>
<dbReference type="RefSeq" id="WP_009244940.1">
    <property type="nucleotide sequence ID" value="NZ_AP031447.1"/>
</dbReference>
<dbReference type="Proteomes" id="UP001296643">
    <property type="component" value="Unassembled WGS sequence"/>
</dbReference>
<dbReference type="EMBL" id="QSIR01000001">
    <property type="protein sequence ID" value="RHD09259.1"/>
    <property type="molecule type" value="Genomic_DNA"/>
</dbReference>
<reference evidence="15" key="4">
    <citation type="submission" date="2020-02" db="EMBL/GenBank/DDBJ databases">
        <authorList>
            <person name="Littmann E."/>
            <person name="Sorbara M."/>
        </authorList>
    </citation>
    <scope>NUCLEOTIDE SEQUENCE</scope>
    <source>
        <strain evidence="17">MSK.11.9</strain>
        <strain evidence="16">MSK.15.32</strain>
        <strain evidence="15">MSK.22.53</strain>
    </source>
</reference>
<dbReference type="Proteomes" id="UP001079535">
    <property type="component" value="Unassembled WGS sequence"/>
</dbReference>
<dbReference type="EMBL" id="QRTJ01000017">
    <property type="protein sequence ID" value="RGQ66782.1"/>
    <property type="molecule type" value="Genomic_DNA"/>
</dbReference>
<evidence type="ECO:0000313" key="19">
    <source>
        <dbReference type="EMBL" id="PLT73202.1"/>
    </source>
</evidence>
<dbReference type="Pfam" id="PF04138">
    <property type="entry name" value="GtrA_DPMS_TM"/>
    <property type="match status" value="1"/>
</dbReference>
<feature type="transmembrane region" description="Helical" evidence="6">
    <location>
        <begin position="40"/>
        <end position="66"/>
    </location>
</feature>
<evidence type="ECO:0000313" key="21">
    <source>
        <dbReference type="EMBL" id="PLT87183.1"/>
    </source>
</evidence>
<comment type="caution">
    <text evidence="24">The sequence shown here is derived from an EMBL/GenBank/DDBJ whole genome shotgun (WGS) entry which is preliminary data.</text>
</comment>
<keyword evidence="4 6" id="KW-1133">Transmembrane helix</keyword>
<dbReference type="Proteomes" id="UP001149331">
    <property type="component" value="Unassembled WGS sequence"/>
</dbReference>
<reference evidence="10" key="6">
    <citation type="submission" date="2022-11" db="EMBL/GenBank/DDBJ databases">
        <title>Temperate bacteriophages infecting mucin-degrading bacterium Ruminococcus gnavus from the human gut.</title>
        <authorList>
            <person name="Buttimer C."/>
        </authorList>
    </citation>
    <scope>NUCLEOTIDE SEQUENCE</scope>
    <source>
        <strain evidence="10">CCUG 49994</strain>
        <strain evidence="11">CCUG 52279</strain>
    </source>
</reference>
<evidence type="ECO:0000313" key="35">
    <source>
        <dbReference type="Proteomes" id="UP000286137"/>
    </source>
</evidence>
<feature type="domain" description="GtrA/DPMS transmembrane" evidence="7">
    <location>
        <begin position="15"/>
        <end position="129"/>
    </location>
</feature>
<dbReference type="EMBL" id="JAQMLR010000007">
    <property type="protein sequence ID" value="MDB8738862.1"/>
    <property type="molecule type" value="Genomic_DNA"/>
</dbReference>
<feature type="transmembrane region" description="Helical" evidence="6">
    <location>
        <begin position="12"/>
        <end position="34"/>
    </location>
</feature>
<dbReference type="EMBL" id="NIHW01000014">
    <property type="protein sequence ID" value="PLT87183.1"/>
    <property type="molecule type" value="Genomic_DNA"/>
</dbReference>
<dbReference type="Proteomes" id="UP000234840">
    <property type="component" value="Unassembled WGS sequence"/>
</dbReference>
<dbReference type="EMBL" id="JAJBOM010000002">
    <property type="protein sequence ID" value="MCB5618076.1"/>
    <property type="molecule type" value="Genomic_DNA"/>
</dbReference>
<evidence type="ECO:0000313" key="32">
    <source>
        <dbReference type="Proteomes" id="UP000283992"/>
    </source>
</evidence>
<dbReference type="EMBL" id="JAAIRY010000007">
    <property type="protein sequence ID" value="NSI64853.1"/>
    <property type="molecule type" value="Genomic_DNA"/>
</dbReference>
<reference evidence="31 32" key="2">
    <citation type="submission" date="2018-08" db="EMBL/GenBank/DDBJ databases">
        <title>A genome reference for cultivated species of the human gut microbiota.</title>
        <authorList>
            <person name="Zou Y."/>
            <person name="Xue W."/>
            <person name="Luo G."/>
        </authorList>
    </citation>
    <scope>NUCLEOTIDE SEQUENCE [LARGE SCALE GENOMIC DNA]</scope>
    <source>
        <strain evidence="23 31">AF19-16AC</strain>
        <strain evidence="22 35">AF27-4BH</strain>
        <strain evidence="26 32">AM12-54</strain>
        <strain evidence="25 34">AM22-7AC</strain>
        <strain evidence="24 33">AM32-6</strain>
    </source>
</reference>
<dbReference type="EMBL" id="JAPRBD010000004">
    <property type="protein sequence ID" value="MCZ0689508.1"/>
    <property type="molecule type" value="Genomic_DNA"/>
</dbReference>
<evidence type="ECO:0000313" key="27">
    <source>
        <dbReference type="Proteomes" id="UP000234840"/>
    </source>
</evidence>
<dbReference type="STRING" id="33038.GCA_900067245_02676"/>
<gene>
    <name evidence="18" type="ORF">CDL18_05190</name>
    <name evidence="21" type="ORF">CDL20_06895</name>
    <name evidence="20" type="ORF">CDL23_02835</name>
    <name evidence="19" type="ORF">CDL26_06085</name>
    <name evidence="26" type="ORF">DW142_02910</name>
    <name evidence="25" type="ORF">DW270_01115</name>
    <name evidence="24" type="ORF">DW812_00455</name>
    <name evidence="23" type="ORF">DWX36_07280</name>
    <name evidence="22" type="ORF">DWY88_09580</name>
    <name evidence="15" type="ORF">G4958_03700</name>
    <name evidence="17" type="ORF">G4981_06140</name>
    <name evidence="16" type="ORF">G4993_05150</name>
    <name evidence="9" type="ORF">LIQ08_02690</name>
    <name evidence="8" type="ORF">LIQ10_04480</name>
    <name evidence="14" type="ORF">O4N78_05570</name>
    <name evidence="12" type="ORF">O8D18_04435</name>
    <name evidence="11" type="ORF">OZZ16_06195</name>
    <name evidence="10" type="ORF">OZZ17_00910</name>
    <name evidence="13" type="ORF">PNU63_08750</name>
</gene>
<evidence type="ECO:0000313" key="23">
    <source>
        <dbReference type="EMBL" id="RGT39660.1"/>
    </source>
</evidence>
<evidence type="ECO:0000313" key="16">
    <source>
        <dbReference type="EMBL" id="NSI57788.1"/>
    </source>
</evidence>
<sequence length="132" mass="15209">MEENKKKNLMRQIIRFAFVGGSAFVIDYGVMIFLTELIGINYLISSGISFSVSVIYNYILSVHWVFDVAEDRSKRAEFVIFIILSVIGLGINQLVMWIAVDIFRMFYMIAKIGATAIVMVYNFITRKLFLEK</sequence>
<dbReference type="EMBL" id="NIHS01000008">
    <property type="protein sequence ID" value="PLT73202.1"/>
    <property type="molecule type" value="Genomic_DNA"/>
</dbReference>
<dbReference type="EMBL" id="JAPZED010000003">
    <property type="protein sequence ID" value="MCZ7693290.1"/>
    <property type="molecule type" value="Genomic_DNA"/>
</dbReference>
<reference evidence="14" key="7">
    <citation type="submission" date="2022-12" db="EMBL/GenBank/DDBJ databases">
        <title>Genome of R. gnavus strain RSHDN_120.</title>
        <authorList>
            <person name="Abdugheni R."/>
        </authorList>
    </citation>
    <scope>NUCLEOTIDE SEQUENCE</scope>
    <source>
        <strain evidence="14">RSHDN_120</strain>
    </source>
</reference>
<dbReference type="InterPro" id="IPR007267">
    <property type="entry name" value="GtrA_DPMS_TM"/>
</dbReference>
<dbReference type="EMBL" id="JAPRAY010000001">
    <property type="protein sequence ID" value="MCZ0666102.1"/>
    <property type="molecule type" value="Genomic_DNA"/>
</dbReference>
<evidence type="ECO:0000313" key="11">
    <source>
        <dbReference type="EMBL" id="MCZ0689508.1"/>
    </source>
</evidence>
<dbReference type="EMBL" id="NIHT01000003">
    <property type="protein sequence ID" value="PLT77116.1"/>
    <property type="molecule type" value="Genomic_DNA"/>
</dbReference>
<dbReference type="PANTHER" id="PTHR38459">
    <property type="entry name" value="PROPHAGE BACTOPRENOL-LINKED GLUCOSE TRANSLOCASE HOMOLOG"/>
    <property type="match status" value="1"/>
</dbReference>
<dbReference type="Proteomes" id="UP000234891">
    <property type="component" value="Unassembled WGS sequence"/>
</dbReference>
<dbReference type="Proteomes" id="UP001211731">
    <property type="component" value="Unassembled WGS sequence"/>
</dbReference>
<dbReference type="Proteomes" id="UP000285697">
    <property type="component" value="Unassembled WGS sequence"/>
</dbReference>
<evidence type="ECO:0000313" key="9">
    <source>
        <dbReference type="EMBL" id="MCB5618076.1"/>
    </source>
</evidence>
<dbReference type="Proteomes" id="UP001076974">
    <property type="component" value="Unassembled WGS sequence"/>
</dbReference>
<proteinExistence type="inferred from homology"/>
<dbReference type="EMBL" id="QRWQ01000005">
    <property type="protein sequence ID" value="RGT39660.1"/>
    <property type="molecule type" value="Genomic_DNA"/>
</dbReference>
<evidence type="ECO:0000313" key="33">
    <source>
        <dbReference type="Proteomes" id="UP000284472"/>
    </source>
</evidence>
<dbReference type="Proteomes" id="UP000234849">
    <property type="component" value="Unassembled WGS sequence"/>
</dbReference>
<dbReference type="Proteomes" id="UP001296580">
    <property type="component" value="Unassembled WGS sequence"/>
</dbReference>
<evidence type="ECO:0000313" key="28">
    <source>
        <dbReference type="Proteomes" id="UP000234849"/>
    </source>
</evidence>
<evidence type="ECO:0000313" key="18">
    <source>
        <dbReference type="EMBL" id="PLT56570.1"/>
    </source>
</evidence>
<evidence type="ECO:0000313" key="17">
    <source>
        <dbReference type="EMBL" id="NSI64853.1"/>
    </source>
</evidence>
<comment type="subcellular location">
    <subcellularLocation>
        <location evidence="1">Membrane</location>
        <topology evidence="1">Multi-pass membrane protein</topology>
    </subcellularLocation>
</comment>
<dbReference type="EMBL" id="NIHM01000005">
    <property type="protein sequence ID" value="PLT56570.1"/>
    <property type="molecule type" value="Genomic_DNA"/>
</dbReference>